<dbReference type="AlphaFoldDB" id="A0AB34IGL4"/>
<evidence type="ECO:0000256" key="2">
    <source>
        <dbReference type="SAM" id="Phobius"/>
    </source>
</evidence>
<name>A0AB34IGL4_PRYPA</name>
<feature type="region of interest" description="Disordered" evidence="1">
    <location>
        <begin position="578"/>
        <end position="606"/>
    </location>
</feature>
<keyword evidence="2" id="KW-0812">Transmembrane</keyword>
<feature type="transmembrane region" description="Helical" evidence="2">
    <location>
        <begin position="12"/>
        <end position="35"/>
    </location>
</feature>
<evidence type="ECO:0000313" key="3">
    <source>
        <dbReference type="EMBL" id="KAL1496857.1"/>
    </source>
</evidence>
<evidence type="ECO:0000256" key="1">
    <source>
        <dbReference type="SAM" id="MobiDB-lite"/>
    </source>
</evidence>
<keyword evidence="2" id="KW-0472">Membrane</keyword>
<comment type="caution">
    <text evidence="3">The sequence shown here is derived from an EMBL/GenBank/DDBJ whole genome shotgun (WGS) entry which is preliminary data.</text>
</comment>
<proteinExistence type="predicted"/>
<evidence type="ECO:0000313" key="4">
    <source>
        <dbReference type="Proteomes" id="UP001515480"/>
    </source>
</evidence>
<keyword evidence="4" id="KW-1185">Reference proteome</keyword>
<keyword evidence="2" id="KW-1133">Transmembrane helix</keyword>
<dbReference type="Proteomes" id="UP001515480">
    <property type="component" value="Unassembled WGS sequence"/>
</dbReference>
<dbReference type="EMBL" id="JBGBPQ010000028">
    <property type="protein sequence ID" value="KAL1496857.1"/>
    <property type="molecule type" value="Genomic_DNA"/>
</dbReference>
<evidence type="ECO:0008006" key="5">
    <source>
        <dbReference type="Google" id="ProtNLM"/>
    </source>
</evidence>
<dbReference type="InterPro" id="IPR035897">
    <property type="entry name" value="Toll_tir_struct_dom_sf"/>
</dbReference>
<organism evidence="3 4">
    <name type="scientific">Prymnesium parvum</name>
    <name type="common">Toxic golden alga</name>
    <dbReference type="NCBI Taxonomy" id="97485"/>
    <lineage>
        <taxon>Eukaryota</taxon>
        <taxon>Haptista</taxon>
        <taxon>Haptophyta</taxon>
        <taxon>Prymnesiophyceae</taxon>
        <taxon>Prymnesiales</taxon>
        <taxon>Prymnesiaceae</taxon>
        <taxon>Prymnesium</taxon>
    </lineage>
</organism>
<gene>
    <name evidence="3" type="ORF">AB1Y20_014442</name>
</gene>
<reference evidence="3 4" key="1">
    <citation type="journal article" date="2024" name="Science">
        <title>Giant polyketide synthase enzymes in the biosynthesis of giant marine polyether toxins.</title>
        <authorList>
            <person name="Fallon T.R."/>
            <person name="Shende V.V."/>
            <person name="Wierzbicki I.H."/>
            <person name="Pendleton A.L."/>
            <person name="Watervoot N.F."/>
            <person name="Auber R.P."/>
            <person name="Gonzalez D.J."/>
            <person name="Wisecaver J.H."/>
            <person name="Moore B.S."/>
        </authorList>
    </citation>
    <scope>NUCLEOTIDE SEQUENCE [LARGE SCALE GENOMIC DNA]</scope>
    <source>
        <strain evidence="3 4">12B1</strain>
    </source>
</reference>
<dbReference type="PROSITE" id="PS50096">
    <property type="entry name" value="IQ"/>
    <property type="match status" value="1"/>
</dbReference>
<sequence>MSDDWKAIALPSLGINAAVLLLVVSALLYLCLFRWCPTHARALLHFLRLRKNLRRFVRPPTCRCSPRWGAYACFISHYKLEAGTDARFLADLMSRMLGARVFLDSSYLTDLRKLHTAVHSSDVLLLLATRGVLTRPYCLIEIWEAYTHQRPVLLLPLETSHPFDFEDAVRLLANLKEELPKRNPEALGALYGHLEEKGVDFEDFRAGLVHALHLDAAVRSSLEYHPHGSHNGLIADVQDVIGKMAELTGRMVQWNFRVHREQQQWNNKLAPNLVQLAREEHTGSVVQSTVSAAGQMLGRGLHSQYEVFFTYEQDNPLVVASTTKLANAVAGNRRGLVYMAPMDESLARPAEADRSPNPSQLKSDIDARLAKVERSGAVVLMQSERVLYHPMSLLELFCACHRSVPIICVMLVGSGYSFVEAQRHLDQLEQTLPLHHPTAAGAVLRWLKYESIPFRVFRWTLLSAIPSIISIKLDPHRSGFHWTAVVDDILEKLEEPDMQEEVEWMVGMSVHHPQRGAGTVADLIYKKNELAKIEVAFSGVDVRRFPPKVLEGMITSSTRENISRSKSDNARRACAKARAPLLSSRSEQRLMARSGSPGVPSPRKPSPLAKWIHAEISKSGTCAHEEGEQVSHLNAQSLLLLIRFQARWRGTRARKIRRDAILRFQKSVIEVKAKYTAGRDSHGRSMHVQPVLVCPSE</sequence>
<dbReference type="SUPFAM" id="SSF52200">
    <property type="entry name" value="Toll/Interleukin receptor TIR domain"/>
    <property type="match status" value="1"/>
</dbReference>
<accession>A0AB34IGL4</accession>
<protein>
    <recommendedName>
        <fullName evidence="5">TIR domain-containing protein</fullName>
    </recommendedName>
</protein>